<accession>A0ACC1HCW4</accession>
<reference evidence="1" key="1">
    <citation type="submission" date="2022-06" db="EMBL/GenBank/DDBJ databases">
        <title>Phylogenomic reconstructions and comparative analyses of Kickxellomycotina fungi.</title>
        <authorList>
            <person name="Reynolds N.K."/>
            <person name="Stajich J.E."/>
            <person name="Barry K."/>
            <person name="Grigoriev I.V."/>
            <person name="Crous P."/>
            <person name="Smith M.E."/>
        </authorList>
    </citation>
    <scope>NUCLEOTIDE SEQUENCE</scope>
    <source>
        <strain evidence="1">RSA 2271</strain>
    </source>
</reference>
<gene>
    <name evidence="1" type="ORF">EV182_007758</name>
</gene>
<dbReference type="Proteomes" id="UP001145114">
    <property type="component" value="Unassembled WGS sequence"/>
</dbReference>
<dbReference type="EMBL" id="JAMZIH010008861">
    <property type="protein sequence ID" value="KAJ1671212.1"/>
    <property type="molecule type" value="Genomic_DNA"/>
</dbReference>
<keyword evidence="2" id="KW-1185">Reference proteome</keyword>
<proteinExistence type="predicted"/>
<feature type="non-terminal residue" evidence="1">
    <location>
        <position position="1"/>
    </location>
</feature>
<comment type="caution">
    <text evidence="1">The sequence shown here is derived from an EMBL/GenBank/DDBJ whole genome shotgun (WGS) entry which is preliminary data.</text>
</comment>
<name>A0ACC1HCW4_9FUNG</name>
<sequence>VSKSFISLSSQHFPLLGNITSDLIATHTYPTCQHNKADHQTPSELECQRVIFNSQLARHRKEFKVDYDREMEPVWQITQLLLKSIQRIEAMRVRLFTRGSHLNQQQFMQSIKNKAQPFTDYWVKATEPYRSSDPNADAKSKQGRGMPSKSGSNSSEPTKAKSPEQLAKEIDQLFHKHLENTLEACNSWSRTFLESYYGVAREFARELETILGECITMCDRRAQGLNYPPALSLEPRVERARAAIARLHPQLEAHIENIQAT</sequence>
<evidence type="ECO:0000313" key="2">
    <source>
        <dbReference type="Proteomes" id="UP001145114"/>
    </source>
</evidence>
<organism evidence="1 2">
    <name type="scientific">Spiromyces aspiralis</name>
    <dbReference type="NCBI Taxonomy" id="68401"/>
    <lineage>
        <taxon>Eukaryota</taxon>
        <taxon>Fungi</taxon>
        <taxon>Fungi incertae sedis</taxon>
        <taxon>Zoopagomycota</taxon>
        <taxon>Kickxellomycotina</taxon>
        <taxon>Kickxellomycetes</taxon>
        <taxon>Kickxellales</taxon>
        <taxon>Kickxellaceae</taxon>
        <taxon>Spiromyces</taxon>
    </lineage>
</organism>
<evidence type="ECO:0000313" key="1">
    <source>
        <dbReference type="EMBL" id="KAJ1671212.1"/>
    </source>
</evidence>
<protein>
    <submittedName>
        <fullName evidence="1">Uncharacterized protein</fullName>
    </submittedName>
</protein>
<feature type="non-terminal residue" evidence="1">
    <location>
        <position position="261"/>
    </location>
</feature>